<reference evidence="3 5" key="2">
    <citation type="journal article" date="2015" name="Genome Biol.">
        <title>Comparative genomics of Steinernema reveals deeply conserved gene regulatory networks.</title>
        <authorList>
            <person name="Dillman A.R."/>
            <person name="Macchietto M."/>
            <person name="Porter C.F."/>
            <person name="Rogers A."/>
            <person name="Williams B."/>
            <person name="Antoshechkin I."/>
            <person name="Lee M.M."/>
            <person name="Goodwin Z."/>
            <person name="Lu X."/>
            <person name="Lewis E.E."/>
            <person name="Goodrich-Blair H."/>
            <person name="Stock S.P."/>
            <person name="Adams B.J."/>
            <person name="Sternberg P.W."/>
            <person name="Mortazavi A."/>
        </authorList>
    </citation>
    <scope>NUCLEOTIDE SEQUENCE [LARGE SCALE GENOMIC DNA]</scope>
    <source>
        <strain evidence="3 5">ALL</strain>
    </source>
</reference>
<dbReference type="AlphaFoldDB" id="A0A4U5MUJ2"/>
<organism evidence="3 5">
    <name type="scientific">Steinernema carpocapsae</name>
    <name type="common">Entomopathogenic nematode</name>
    <dbReference type="NCBI Taxonomy" id="34508"/>
    <lineage>
        <taxon>Eukaryota</taxon>
        <taxon>Metazoa</taxon>
        <taxon>Ecdysozoa</taxon>
        <taxon>Nematoda</taxon>
        <taxon>Chromadorea</taxon>
        <taxon>Rhabditida</taxon>
        <taxon>Tylenchina</taxon>
        <taxon>Panagrolaimomorpha</taxon>
        <taxon>Strongyloidoidea</taxon>
        <taxon>Steinernematidae</taxon>
        <taxon>Steinernema</taxon>
    </lineage>
</organism>
<gene>
    <name evidence="3" type="ORF">L596_020749</name>
    <name evidence="4" type="ORF">L596_020825</name>
</gene>
<dbReference type="SUPFAM" id="SSF143990">
    <property type="entry name" value="YbiA-like"/>
    <property type="match status" value="1"/>
</dbReference>
<evidence type="ECO:0000313" key="5">
    <source>
        <dbReference type="Proteomes" id="UP000298663"/>
    </source>
</evidence>
<proteinExistence type="predicted"/>
<reference evidence="3" key="3">
    <citation type="journal article" date="2019" name="G3 (Bethesda)">
        <title>Hybrid Assembly of the Genome of the Entomopathogenic Nematode Steinernema carpocapsae Identifies the X-Chromosome.</title>
        <authorList>
            <person name="Serra L."/>
            <person name="Macchietto M."/>
            <person name="Macias-Munoz A."/>
            <person name="McGill C.J."/>
            <person name="Rodriguez I.M."/>
            <person name="Rodriguez B."/>
            <person name="Murad R."/>
            <person name="Mortazavi A."/>
        </authorList>
    </citation>
    <scope>NUCLEOTIDE SEQUENCE</scope>
    <source>
        <strain evidence="3">ALL</strain>
    </source>
</reference>
<dbReference type="EMBL" id="AZBU02000006">
    <property type="protein sequence ID" value="TKR73525.1"/>
    <property type="molecule type" value="Genomic_DNA"/>
</dbReference>
<sequence>MSQNANAVNTQIDANRTVVFCGKRYFLSSLHPSHIVSEGRTFQSVEHLYQYWKVLTLAGKEAAEEYFISVGNITEVKKVVKRVLFEYGVTQKETREWRQKRGPIVLYYANALKFLQHAKLGEGLLNTEQKLLVQAYPFDDFFSAGLEVEEVRQWLEENNGHIVKFSLDIGNSEALMSSDKIANGYNVLGVTLMKLRGALNDLKNGNLGDPIVSRALKSTQQEDNKNFSPMQEPEGDPDSSD</sequence>
<evidence type="ECO:0000259" key="2">
    <source>
        <dbReference type="Pfam" id="PF08719"/>
    </source>
</evidence>
<evidence type="ECO:0000313" key="4">
    <source>
        <dbReference type="EMBL" id="TKR73525.1"/>
    </source>
</evidence>
<reference evidence="3" key="1">
    <citation type="submission" date="2013-11" db="EMBL/GenBank/DDBJ databases">
        <authorList>
            <person name="Sternberg P."/>
            <person name="Dillman A."/>
            <person name="Macchietto M."/>
        </authorList>
    </citation>
    <scope>NUCLEOTIDE SEQUENCE</scope>
    <source>
        <strain evidence="3">ALL</strain>
    </source>
</reference>
<dbReference type="InterPro" id="IPR037238">
    <property type="entry name" value="YbiA-like_sf"/>
</dbReference>
<protein>
    <recommendedName>
        <fullName evidence="2">NADAR domain-containing protein</fullName>
    </recommendedName>
</protein>
<evidence type="ECO:0000313" key="3">
    <source>
        <dbReference type="EMBL" id="TKR73440.1"/>
    </source>
</evidence>
<dbReference type="Pfam" id="PF08719">
    <property type="entry name" value="NADAR"/>
    <property type="match status" value="1"/>
</dbReference>
<accession>A0A4U5MUJ2</accession>
<dbReference type="CDD" id="cd15457">
    <property type="entry name" value="NADAR"/>
    <property type="match status" value="1"/>
</dbReference>
<dbReference type="Proteomes" id="UP000298663">
    <property type="component" value="Unassembled WGS sequence"/>
</dbReference>
<keyword evidence="5" id="KW-1185">Reference proteome</keyword>
<name>A0A4U5MUJ2_STECR</name>
<dbReference type="EMBL" id="AZBU02000006">
    <property type="protein sequence ID" value="TKR73440.1"/>
    <property type="molecule type" value="Genomic_DNA"/>
</dbReference>
<dbReference type="Gene3D" id="1.10.357.40">
    <property type="entry name" value="YbiA-like"/>
    <property type="match status" value="1"/>
</dbReference>
<comment type="caution">
    <text evidence="3">The sequence shown here is derived from an EMBL/GenBank/DDBJ whole genome shotgun (WGS) entry which is preliminary data.</text>
</comment>
<evidence type="ECO:0000256" key="1">
    <source>
        <dbReference type="SAM" id="MobiDB-lite"/>
    </source>
</evidence>
<dbReference type="OrthoDB" id="206452at2759"/>
<feature type="domain" description="NADAR" evidence="2">
    <location>
        <begin position="26"/>
        <end position="199"/>
    </location>
</feature>
<feature type="region of interest" description="Disordered" evidence="1">
    <location>
        <begin position="215"/>
        <end position="241"/>
    </location>
</feature>
<dbReference type="InterPro" id="IPR012816">
    <property type="entry name" value="NADAR"/>
</dbReference>